<dbReference type="AlphaFoldDB" id="A0A5D0NVI5"/>
<dbReference type="Proteomes" id="UP000323380">
    <property type="component" value="Unassembled WGS sequence"/>
</dbReference>
<evidence type="ECO:0000313" key="4">
    <source>
        <dbReference type="Proteomes" id="UP000323380"/>
    </source>
</evidence>
<dbReference type="Pfam" id="PF01636">
    <property type="entry name" value="APH"/>
    <property type="match status" value="1"/>
</dbReference>
<proteinExistence type="predicted"/>
<evidence type="ECO:0000259" key="2">
    <source>
        <dbReference type="Pfam" id="PF01636"/>
    </source>
</evidence>
<sequence>MTSSATARSNAAWTSSRIHTFMVVSTCPSRQETKTGRIRSRLLFTASCQPIGAFGSAPRRNVARRNCHSAVSSSTATLCCHQHGSISSCRPYLSTSRATNAASSRQVSSRSRPLRTSQSTGPGSAPFDGAAAGAFAVCVSAFSKIWIRRSSDCCWSLMTSISLSSCAANSVISFSWVREWASVFTSYLHILRRAGRKAPGEEQRARCRHEGECMSTELLRGYTGDRELTPLRSSWGACRVFRAGRHSDADALVHKVWRTESERARADQEAAVLGALDAAGFTGAARLLDKTVIHHDGAAIVITSYPYVVGEPLDSDRPEHLHDVARLMAAMHSIPAPASPPLRPPVNLGAAARHLTAAEEEVLGRLWEHSLAGASEFGIRYIHGDLNSENVIIDGRGAGGPVLIDFEFSRLDSPLWDLASFTLERDAGGAFTVVPEEKCQAFLRSYTAALGTPEWGGWLQELVPAFRVLFLHRVLADVSGDRALAGHAADLLRVLLSRLS</sequence>
<feature type="region of interest" description="Disordered" evidence="1">
    <location>
        <begin position="100"/>
        <end position="123"/>
    </location>
</feature>
<accession>A0A5D0NVI5</accession>
<dbReference type="SUPFAM" id="SSF56112">
    <property type="entry name" value="Protein kinase-like (PK-like)"/>
    <property type="match status" value="1"/>
</dbReference>
<feature type="compositionally biased region" description="Low complexity" evidence="1">
    <location>
        <begin position="100"/>
        <end position="111"/>
    </location>
</feature>
<keyword evidence="4" id="KW-1185">Reference proteome</keyword>
<dbReference type="InterPro" id="IPR002575">
    <property type="entry name" value="Aminoglycoside_PTrfase"/>
</dbReference>
<feature type="domain" description="Aminoglycoside phosphotransferase" evidence="2">
    <location>
        <begin position="228"/>
        <end position="451"/>
    </location>
</feature>
<dbReference type="InterPro" id="IPR011009">
    <property type="entry name" value="Kinase-like_dom_sf"/>
</dbReference>
<dbReference type="EMBL" id="VSFG01000001">
    <property type="protein sequence ID" value="TYB48536.1"/>
    <property type="molecule type" value="Genomic_DNA"/>
</dbReference>
<reference evidence="3 4" key="1">
    <citation type="submission" date="2019-08" db="EMBL/GenBank/DDBJ databases">
        <title>Actinomadura sp. nov. CYP1-5 isolated from mountain soil.</title>
        <authorList>
            <person name="Songsumanus A."/>
            <person name="Kuncharoen N."/>
            <person name="Kudo T."/>
            <person name="Yuki M."/>
            <person name="Igarashi Y."/>
            <person name="Tanasupawat S."/>
        </authorList>
    </citation>
    <scope>NUCLEOTIDE SEQUENCE [LARGE SCALE GENOMIC DNA]</scope>
    <source>
        <strain evidence="3 4">JCM 14158</strain>
    </source>
</reference>
<gene>
    <name evidence="3" type="ORF">FXF69_04940</name>
</gene>
<organism evidence="3 4">
    <name type="scientific">Actinomadura chibensis</name>
    <dbReference type="NCBI Taxonomy" id="392828"/>
    <lineage>
        <taxon>Bacteria</taxon>
        <taxon>Bacillati</taxon>
        <taxon>Actinomycetota</taxon>
        <taxon>Actinomycetes</taxon>
        <taxon>Streptosporangiales</taxon>
        <taxon>Thermomonosporaceae</taxon>
        <taxon>Actinomadura</taxon>
    </lineage>
</organism>
<keyword evidence="3" id="KW-0808">Transferase</keyword>
<evidence type="ECO:0000313" key="3">
    <source>
        <dbReference type="EMBL" id="TYB48536.1"/>
    </source>
</evidence>
<protein>
    <submittedName>
        <fullName evidence="3">Aminoglycoside phosphotransferase family protein</fullName>
    </submittedName>
</protein>
<comment type="caution">
    <text evidence="3">The sequence shown here is derived from an EMBL/GenBank/DDBJ whole genome shotgun (WGS) entry which is preliminary data.</text>
</comment>
<name>A0A5D0NVI5_9ACTN</name>
<dbReference type="Gene3D" id="3.90.1200.10">
    <property type="match status" value="1"/>
</dbReference>
<dbReference type="GO" id="GO:0016740">
    <property type="term" value="F:transferase activity"/>
    <property type="evidence" value="ECO:0007669"/>
    <property type="project" value="UniProtKB-KW"/>
</dbReference>
<evidence type="ECO:0000256" key="1">
    <source>
        <dbReference type="SAM" id="MobiDB-lite"/>
    </source>
</evidence>